<dbReference type="GO" id="GO:0005829">
    <property type="term" value="C:cytosol"/>
    <property type="evidence" value="ECO:0007669"/>
    <property type="project" value="TreeGrafter"/>
</dbReference>
<evidence type="ECO:0000256" key="2">
    <source>
        <dbReference type="ARBA" id="ARBA00023125"/>
    </source>
</evidence>
<evidence type="ECO:0000313" key="6">
    <source>
        <dbReference type="Proteomes" id="UP000219788"/>
    </source>
</evidence>
<reference evidence="6" key="1">
    <citation type="submission" date="2017-09" db="EMBL/GenBank/DDBJ databases">
        <title>FDA dAtabase for Regulatory Grade micrObial Sequences (FDA-ARGOS): Supporting development and validation of Infectious Disease Dx tests.</title>
        <authorList>
            <person name="Goldberg B."/>
            <person name="Campos J."/>
            <person name="Tallon L."/>
            <person name="Sadzewicz L."/>
            <person name="Ott S."/>
            <person name="Zhao X."/>
            <person name="Nagaraj S."/>
            <person name="Vavikolanu K."/>
            <person name="Aluvathingal J."/>
            <person name="Nadendla S."/>
            <person name="Geyer C."/>
            <person name="Sichtig H."/>
        </authorList>
    </citation>
    <scope>NUCLEOTIDE SEQUENCE [LARGE SCALE GENOMIC DNA]</scope>
    <source>
        <strain evidence="6">FDAARGOS_370</strain>
    </source>
</reference>
<evidence type="ECO:0000256" key="3">
    <source>
        <dbReference type="ARBA" id="ARBA00023163"/>
    </source>
</evidence>
<keyword evidence="1" id="KW-0805">Transcription regulation</keyword>
<dbReference type="Proteomes" id="UP000219788">
    <property type="component" value="Unassembled WGS sequence"/>
</dbReference>
<dbReference type="Gene3D" id="1.10.260.40">
    <property type="entry name" value="lambda repressor-like DNA-binding domains"/>
    <property type="match status" value="1"/>
</dbReference>
<proteinExistence type="predicted"/>
<evidence type="ECO:0000313" key="5">
    <source>
        <dbReference type="EMBL" id="PEH71566.1"/>
    </source>
</evidence>
<dbReference type="InterPro" id="IPR050807">
    <property type="entry name" value="TransReg_Diox_bact_type"/>
</dbReference>
<dbReference type="PROSITE" id="PS50943">
    <property type="entry name" value="HTH_CROC1"/>
    <property type="match status" value="1"/>
</dbReference>
<dbReference type="SUPFAM" id="SSF47413">
    <property type="entry name" value="lambda repressor-like DNA-binding domains"/>
    <property type="match status" value="1"/>
</dbReference>
<dbReference type="AlphaFoldDB" id="A0A2A7TZI6"/>
<feature type="domain" description="HTH cro/C1-type" evidence="4">
    <location>
        <begin position="15"/>
        <end position="69"/>
    </location>
</feature>
<keyword evidence="3" id="KW-0804">Transcription</keyword>
<comment type="caution">
    <text evidence="5">The sequence shown here is derived from an EMBL/GenBank/DDBJ whole genome shotgun (WGS) entry which is preliminary data.</text>
</comment>
<dbReference type="PANTHER" id="PTHR46797">
    <property type="entry name" value="HTH-TYPE TRANSCRIPTIONAL REGULATOR"/>
    <property type="match status" value="1"/>
</dbReference>
<dbReference type="SMART" id="SM00530">
    <property type="entry name" value="HTH_XRE"/>
    <property type="match status" value="1"/>
</dbReference>
<evidence type="ECO:0000256" key="1">
    <source>
        <dbReference type="ARBA" id="ARBA00023015"/>
    </source>
</evidence>
<dbReference type="RefSeq" id="WP_098142846.1">
    <property type="nucleotide sequence ID" value="NZ_PDDV01000013.1"/>
</dbReference>
<organism evidence="5 6">
    <name type="scientific">Edwardsiella tarda</name>
    <dbReference type="NCBI Taxonomy" id="636"/>
    <lineage>
        <taxon>Bacteria</taxon>
        <taxon>Pseudomonadati</taxon>
        <taxon>Pseudomonadota</taxon>
        <taxon>Gammaproteobacteria</taxon>
        <taxon>Enterobacterales</taxon>
        <taxon>Hafniaceae</taxon>
        <taxon>Edwardsiella</taxon>
    </lineage>
</organism>
<dbReference type="PANTHER" id="PTHR46797:SF23">
    <property type="entry name" value="HTH-TYPE TRANSCRIPTIONAL REGULATOR SUTR"/>
    <property type="match status" value="1"/>
</dbReference>
<dbReference type="Pfam" id="PF01381">
    <property type="entry name" value="HTH_3"/>
    <property type="match status" value="1"/>
</dbReference>
<gene>
    <name evidence="5" type="ORF">CRM76_06250</name>
</gene>
<evidence type="ECO:0000259" key="4">
    <source>
        <dbReference type="PROSITE" id="PS50943"/>
    </source>
</evidence>
<dbReference type="InterPro" id="IPR010982">
    <property type="entry name" value="Lambda_DNA-bd_dom_sf"/>
</dbReference>
<dbReference type="OrthoDB" id="9800901at2"/>
<dbReference type="InterPro" id="IPR001387">
    <property type="entry name" value="Cro/C1-type_HTH"/>
</dbReference>
<name>A0A2A7TZI6_EDWTA</name>
<dbReference type="GO" id="GO:0003677">
    <property type="term" value="F:DNA binding"/>
    <property type="evidence" value="ECO:0007669"/>
    <property type="project" value="UniProtKB-KW"/>
</dbReference>
<dbReference type="GO" id="GO:0003700">
    <property type="term" value="F:DNA-binding transcription factor activity"/>
    <property type="evidence" value="ECO:0007669"/>
    <property type="project" value="TreeGrafter"/>
</dbReference>
<keyword evidence="2" id="KW-0238">DNA-binding</keyword>
<dbReference type="EMBL" id="PDDV01000013">
    <property type="protein sequence ID" value="PEH71566.1"/>
    <property type="molecule type" value="Genomic_DNA"/>
</dbReference>
<accession>A0A2A7TZI6</accession>
<sequence length="87" mass="9509">MEKTGSIKKVLGNRIRTLRREMGLSQEAFADKCGIDRTYISGIERGVRNPTLIVICAISGGLGMDLSHLFMFDDGAGEDSESIKCDL</sequence>
<protein>
    <submittedName>
        <fullName evidence="5">Transcriptional regulator</fullName>
    </submittedName>
</protein>
<dbReference type="CDD" id="cd00093">
    <property type="entry name" value="HTH_XRE"/>
    <property type="match status" value="1"/>
</dbReference>